<feature type="transmembrane region" description="Helical" evidence="1">
    <location>
        <begin position="28"/>
        <end position="50"/>
    </location>
</feature>
<gene>
    <name evidence="2" type="ORF">GA0074694_3686</name>
</gene>
<dbReference type="STRING" id="47866.GA0074694_3686"/>
<organism evidence="2 3">
    <name type="scientific">Micromonospora inyonensis</name>
    <dbReference type="NCBI Taxonomy" id="47866"/>
    <lineage>
        <taxon>Bacteria</taxon>
        <taxon>Bacillati</taxon>
        <taxon>Actinomycetota</taxon>
        <taxon>Actinomycetes</taxon>
        <taxon>Micromonosporales</taxon>
        <taxon>Micromonosporaceae</taxon>
        <taxon>Micromonospora</taxon>
    </lineage>
</organism>
<dbReference type="EMBL" id="FMHU01000002">
    <property type="protein sequence ID" value="SCL23575.1"/>
    <property type="molecule type" value="Genomic_DNA"/>
</dbReference>
<evidence type="ECO:0000313" key="3">
    <source>
        <dbReference type="Proteomes" id="UP000198906"/>
    </source>
</evidence>
<reference evidence="3" key="1">
    <citation type="submission" date="2016-06" db="EMBL/GenBank/DDBJ databases">
        <authorList>
            <person name="Varghese N."/>
        </authorList>
    </citation>
    <scope>NUCLEOTIDE SEQUENCE [LARGE SCALE GENOMIC DNA]</scope>
    <source>
        <strain evidence="3">DSM 46123</strain>
    </source>
</reference>
<name>A0A1C6S2H7_9ACTN</name>
<dbReference type="RefSeq" id="WP_091459890.1">
    <property type="nucleotide sequence ID" value="NZ_FMHU01000002.1"/>
</dbReference>
<evidence type="ECO:0000256" key="1">
    <source>
        <dbReference type="SAM" id="Phobius"/>
    </source>
</evidence>
<dbReference type="AlphaFoldDB" id="A0A1C6S2H7"/>
<sequence length="63" mass="6282">MGGEYASGLFRTTFTAVPARGSVAAAKLVVLTAATTVLVTLGSAIAFAIAPGGPVRPGWHLGR</sequence>
<proteinExistence type="predicted"/>
<evidence type="ECO:0000313" key="2">
    <source>
        <dbReference type="EMBL" id="SCL23575.1"/>
    </source>
</evidence>
<dbReference type="Proteomes" id="UP000198906">
    <property type="component" value="Unassembled WGS sequence"/>
</dbReference>
<keyword evidence="1" id="KW-0812">Transmembrane</keyword>
<protein>
    <submittedName>
        <fullName evidence="2">Uncharacterized protein</fullName>
    </submittedName>
</protein>
<keyword evidence="3" id="KW-1185">Reference proteome</keyword>
<accession>A0A1C6S2H7</accession>
<keyword evidence="1" id="KW-0472">Membrane</keyword>
<keyword evidence="1" id="KW-1133">Transmembrane helix</keyword>